<dbReference type="InterPro" id="IPR013525">
    <property type="entry name" value="ABC2_TM"/>
</dbReference>
<protein>
    <submittedName>
        <fullName evidence="7">ABC transporter permease</fullName>
    </submittedName>
</protein>
<proteinExistence type="predicted"/>
<feature type="transmembrane region" description="Helical" evidence="5">
    <location>
        <begin position="66"/>
        <end position="87"/>
    </location>
</feature>
<gene>
    <name evidence="7" type="ORF">HZZ10_10490</name>
</gene>
<feature type="transmembrane region" description="Helical" evidence="5">
    <location>
        <begin position="120"/>
        <end position="137"/>
    </location>
</feature>
<feature type="transmembrane region" description="Helical" evidence="5">
    <location>
        <begin position="33"/>
        <end position="54"/>
    </location>
</feature>
<comment type="subcellular location">
    <subcellularLocation>
        <location evidence="1">Membrane</location>
        <topology evidence="1">Multi-pass membrane protein</topology>
    </subcellularLocation>
</comment>
<keyword evidence="2 5" id="KW-0812">Transmembrane</keyword>
<dbReference type="AlphaFoldDB" id="A0A853EVW0"/>
<evidence type="ECO:0000256" key="5">
    <source>
        <dbReference type="SAM" id="Phobius"/>
    </source>
</evidence>
<sequence length="265" mass="26498">MNGPRSDTVTVWTTLLASSASVARQSLTAFATWSTALVVCLATPVLSVIFLTAMSSSAGGEAGAAVAYRCAVMVAVTTASALMVDLGMTDRRLGVVDSLLSSGGLASSALWLGRGAVASAAGMAVGTTTSLVVAAATHELPDVGWHLGFLVVAALAGSVTGLLILAAGLSLRDPHVLATAYALLMPLLSTALLPAVAYPAALKPLVRLVPGAGLIDATRDSAASGRAGALIIEAVLLCALLVVARLAVRASEVRARKHGSAVMTS</sequence>
<dbReference type="RefSeq" id="WP_179913465.1">
    <property type="nucleotide sequence ID" value="NZ_JACBYE010000023.1"/>
</dbReference>
<dbReference type="Pfam" id="PF01061">
    <property type="entry name" value="ABC2_membrane"/>
    <property type="match status" value="1"/>
</dbReference>
<accession>A0A853EVW0</accession>
<feature type="transmembrane region" description="Helical" evidence="5">
    <location>
        <begin position="143"/>
        <end position="169"/>
    </location>
</feature>
<dbReference type="EMBL" id="JACBYE010000023">
    <property type="protein sequence ID" value="NYS93944.1"/>
    <property type="molecule type" value="Genomic_DNA"/>
</dbReference>
<dbReference type="GO" id="GO:0140359">
    <property type="term" value="F:ABC-type transporter activity"/>
    <property type="evidence" value="ECO:0007669"/>
    <property type="project" value="InterPro"/>
</dbReference>
<evidence type="ECO:0000313" key="8">
    <source>
        <dbReference type="Proteomes" id="UP000561011"/>
    </source>
</evidence>
<reference evidence="7 8" key="1">
    <citation type="submission" date="2020-07" db="EMBL/GenBank/DDBJ databases">
        <title>MOT database genomes.</title>
        <authorList>
            <person name="Joseph S."/>
            <person name="Aduse-Opoku J."/>
            <person name="Hashim A."/>
            <person name="Wade W."/>
            <person name="Curtis M."/>
        </authorList>
    </citation>
    <scope>NUCLEOTIDE SEQUENCE [LARGE SCALE GENOMIC DNA]</scope>
    <source>
        <strain evidence="7 8">DSM 100099</strain>
    </source>
</reference>
<organism evidence="7 8">
    <name type="scientific">Sanguibacter inulinus</name>
    <dbReference type="NCBI Taxonomy" id="60922"/>
    <lineage>
        <taxon>Bacteria</taxon>
        <taxon>Bacillati</taxon>
        <taxon>Actinomycetota</taxon>
        <taxon>Actinomycetes</taxon>
        <taxon>Micrococcales</taxon>
        <taxon>Sanguibacteraceae</taxon>
        <taxon>Sanguibacter</taxon>
    </lineage>
</organism>
<evidence type="ECO:0000256" key="2">
    <source>
        <dbReference type="ARBA" id="ARBA00022692"/>
    </source>
</evidence>
<name>A0A853EVW0_9MICO</name>
<evidence type="ECO:0000256" key="1">
    <source>
        <dbReference type="ARBA" id="ARBA00004141"/>
    </source>
</evidence>
<feature type="transmembrane region" description="Helical" evidence="5">
    <location>
        <begin position="181"/>
        <end position="201"/>
    </location>
</feature>
<evidence type="ECO:0000313" key="7">
    <source>
        <dbReference type="EMBL" id="NYS93944.1"/>
    </source>
</evidence>
<dbReference type="GO" id="GO:0016020">
    <property type="term" value="C:membrane"/>
    <property type="evidence" value="ECO:0007669"/>
    <property type="project" value="UniProtKB-SubCell"/>
</dbReference>
<feature type="transmembrane region" description="Helical" evidence="5">
    <location>
        <begin position="227"/>
        <end position="248"/>
    </location>
</feature>
<feature type="domain" description="ABC-2 type transporter transmembrane" evidence="6">
    <location>
        <begin position="20"/>
        <end position="219"/>
    </location>
</feature>
<dbReference type="Proteomes" id="UP000561011">
    <property type="component" value="Unassembled WGS sequence"/>
</dbReference>
<evidence type="ECO:0000259" key="6">
    <source>
        <dbReference type="Pfam" id="PF01061"/>
    </source>
</evidence>
<keyword evidence="3 5" id="KW-1133">Transmembrane helix</keyword>
<comment type="caution">
    <text evidence="7">The sequence shown here is derived from an EMBL/GenBank/DDBJ whole genome shotgun (WGS) entry which is preliminary data.</text>
</comment>
<keyword evidence="4 5" id="KW-0472">Membrane</keyword>
<keyword evidence="8" id="KW-1185">Reference proteome</keyword>
<evidence type="ECO:0000256" key="3">
    <source>
        <dbReference type="ARBA" id="ARBA00022989"/>
    </source>
</evidence>
<evidence type="ECO:0000256" key="4">
    <source>
        <dbReference type="ARBA" id="ARBA00023136"/>
    </source>
</evidence>